<protein>
    <submittedName>
        <fullName evidence="1">Uncharacterized protein</fullName>
    </submittedName>
</protein>
<evidence type="ECO:0000313" key="1">
    <source>
        <dbReference type="EMBL" id="QOW01924.1"/>
    </source>
</evidence>
<name>A0A7M2XX88_9NOCA</name>
<dbReference type="Proteomes" id="UP000593818">
    <property type="component" value="Plasmid pSID"/>
</dbReference>
<accession>A0A7M2XX88</accession>
<organism evidence="1 2">
    <name type="scientific">Rhodococcus pyridinivorans</name>
    <dbReference type="NCBI Taxonomy" id="103816"/>
    <lineage>
        <taxon>Bacteria</taxon>
        <taxon>Bacillati</taxon>
        <taxon>Actinomycetota</taxon>
        <taxon>Actinomycetes</taxon>
        <taxon>Mycobacteriales</taxon>
        <taxon>Nocardiaceae</taxon>
        <taxon>Rhodococcus</taxon>
    </lineage>
</organism>
<dbReference type="GeneID" id="86868525"/>
<reference evidence="1 2" key="1">
    <citation type="submission" date="2020-10" db="EMBL/GenBank/DDBJ databases">
        <title>Whole genome sequence of oil-degrading bacteria Rhodococcus pyridinivorans strain 5Ap.</title>
        <authorList>
            <person name="Akhremchuk A.E."/>
            <person name="Valentovich L.N."/>
            <person name="Charniauskaya M.I."/>
            <person name="Bukliarevich H.A."/>
            <person name="Titok M.A."/>
        </authorList>
    </citation>
    <scope>NUCLEOTIDE SEQUENCE [LARGE SCALE GENOMIC DNA]</scope>
    <source>
        <strain evidence="1 2">5Ap</strain>
        <plasmid evidence="1 2">pSID</plasmid>
    </source>
</reference>
<keyword evidence="1" id="KW-0614">Plasmid</keyword>
<sequence>MWSDGTKAFSQWCYDQRGGDEYFRQEREANTFECDGTVCRNPYTGGSYPDPQAQSQQSTADKLIAWCGTDKNFYNRGTTYYTDGTSSSWTQYCADQFDSVNNPPLPPGTNGGGGAVAGPCPAADQGVITYTPDGRKQQCSNGHWVYIA</sequence>
<dbReference type="RefSeq" id="WP_193904192.1">
    <property type="nucleotide sequence ID" value="NZ_CP063453.1"/>
</dbReference>
<geneLocation type="plasmid" evidence="1 2">
    <name>pSID</name>
</geneLocation>
<dbReference type="AlphaFoldDB" id="A0A7M2XX88"/>
<evidence type="ECO:0000313" key="2">
    <source>
        <dbReference type="Proteomes" id="UP000593818"/>
    </source>
</evidence>
<dbReference type="EMBL" id="CP063453">
    <property type="protein sequence ID" value="QOW01924.1"/>
    <property type="molecule type" value="Genomic_DNA"/>
</dbReference>
<proteinExistence type="predicted"/>
<keyword evidence="2" id="KW-1185">Reference proteome</keyword>
<gene>
    <name evidence="1" type="ORF">INP59_27600</name>
</gene>